<dbReference type="AlphaFoldDB" id="A0A9X2YLQ5"/>
<accession>A0A9X2YLQ5</accession>
<keyword evidence="2 6" id="KW-0732">Signal</keyword>
<proteinExistence type="predicted"/>
<comment type="caution">
    <text evidence="7">The sequence shown here is derived from an EMBL/GenBank/DDBJ whole genome shotgun (WGS) entry which is preliminary data.</text>
</comment>
<keyword evidence="3" id="KW-0472">Membrane</keyword>
<evidence type="ECO:0000256" key="2">
    <source>
        <dbReference type="ARBA" id="ARBA00022729"/>
    </source>
</evidence>
<evidence type="ECO:0000313" key="7">
    <source>
        <dbReference type="EMBL" id="MCV7169720.1"/>
    </source>
</evidence>
<organism evidence="7 8">
    <name type="scientific">[Mycobacterium] manitobense</name>
    <dbReference type="NCBI Taxonomy" id="190147"/>
    <lineage>
        <taxon>Bacteria</taxon>
        <taxon>Bacillati</taxon>
        <taxon>Actinomycetota</taxon>
        <taxon>Actinomycetes</taxon>
        <taxon>Mycobacteriales</taxon>
        <taxon>Mycobacteriaceae</taxon>
        <taxon>Mycolicibacterium</taxon>
    </lineage>
</organism>
<evidence type="ECO:0000256" key="6">
    <source>
        <dbReference type="SAM" id="SignalP"/>
    </source>
</evidence>
<dbReference type="InterPro" id="IPR008691">
    <property type="entry name" value="LpqH"/>
</dbReference>
<dbReference type="RefSeq" id="WP_264011909.1">
    <property type="nucleotide sequence ID" value="NZ_JACKSJ010000056.1"/>
</dbReference>
<evidence type="ECO:0000256" key="5">
    <source>
        <dbReference type="ARBA" id="ARBA00023288"/>
    </source>
</evidence>
<gene>
    <name evidence="7" type="ORF">H7I41_07260</name>
</gene>
<sequence>MNSRIIAVAGAVLVAGVGACSTPPAAVGTHTARVSINGKNINPPPAIRCIQQGWNWLVETPDKESGFRAAFSTGDKITAQSVEIRGLDGFTGAFWEGTNGDGKATVDNGRVKITGTAQGEFEGNSDEATATFDIETKC</sequence>
<dbReference type="Pfam" id="PF05481">
    <property type="entry name" value="Myco_19_kDa"/>
    <property type="match status" value="1"/>
</dbReference>
<protein>
    <submittedName>
        <fullName evidence="7">Lipoprotein LpqH</fullName>
    </submittedName>
</protein>
<name>A0A9X2YLQ5_9MYCO</name>
<keyword evidence="1" id="KW-1003">Cell membrane</keyword>
<dbReference type="Proteomes" id="UP001140293">
    <property type="component" value="Unassembled WGS sequence"/>
</dbReference>
<reference evidence="7" key="2">
    <citation type="journal article" date="2022" name="BMC Genomics">
        <title>Comparative genome analysis of mycobacteria focusing on tRNA and non-coding RNA.</title>
        <authorList>
            <person name="Behra P.R.K."/>
            <person name="Pettersson B.M.F."/>
            <person name="Ramesh M."/>
            <person name="Das S."/>
            <person name="Dasgupta S."/>
            <person name="Kirsebom L.A."/>
        </authorList>
    </citation>
    <scope>NUCLEOTIDE SEQUENCE</scope>
    <source>
        <strain evidence="7">DSM 44615</strain>
    </source>
</reference>
<evidence type="ECO:0000256" key="1">
    <source>
        <dbReference type="ARBA" id="ARBA00022475"/>
    </source>
</evidence>
<keyword evidence="4" id="KW-0564">Palmitate</keyword>
<keyword evidence="8" id="KW-1185">Reference proteome</keyword>
<feature type="chain" id="PRO_5040981934" evidence="6">
    <location>
        <begin position="27"/>
        <end position="138"/>
    </location>
</feature>
<evidence type="ECO:0000313" key="8">
    <source>
        <dbReference type="Proteomes" id="UP001140293"/>
    </source>
</evidence>
<evidence type="ECO:0000256" key="3">
    <source>
        <dbReference type="ARBA" id="ARBA00023136"/>
    </source>
</evidence>
<evidence type="ECO:0000256" key="4">
    <source>
        <dbReference type="ARBA" id="ARBA00023139"/>
    </source>
</evidence>
<feature type="signal peptide" evidence="6">
    <location>
        <begin position="1"/>
        <end position="26"/>
    </location>
</feature>
<dbReference type="PROSITE" id="PS51257">
    <property type="entry name" value="PROKAR_LIPOPROTEIN"/>
    <property type="match status" value="1"/>
</dbReference>
<reference evidence="7" key="1">
    <citation type="submission" date="2020-07" db="EMBL/GenBank/DDBJ databases">
        <authorList>
            <person name="Pettersson B.M.F."/>
            <person name="Behra P.R.K."/>
            <person name="Ramesh M."/>
            <person name="Das S."/>
            <person name="Dasgupta S."/>
            <person name="Kirsebom L.A."/>
        </authorList>
    </citation>
    <scope>NUCLEOTIDE SEQUENCE</scope>
    <source>
        <strain evidence="7">DSM 44615</strain>
    </source>
</reference>
<dbReference type="GO" id="GO:0016020">
    <property type="term" value="C:membrane"/>
    <property type="evidence" value="ECO:0007669"/>
    <property type="project" value="InterPro"/>
</dbReference>
<dbReference type="EMBL" id="JACKSJ010000056">
    <property type="protein sequence ID" value="MCV7169720.1"/>
    <property type="molecule type" value="Genomic_DNA"/>
</dbReference>
<keyword evidence="5 7" id="KW-0449">Lipoprotein</keyword>